<evidence type="ECO:0000256" key="4">
    <source>
        <dbReference type="SAM" id="Phobius"/>
    </source>
</evidence>
<dbReference type="InterPro" id="IPR023099">
    <property type="entry name" value="Glyco_hydro_46_N"/>
</dbReference>
<dbReference type="PANTHER" id="PTHR43899:SF4">
    <property type="entry name" value="17 BETA-HYDROXYSTEROID DEHYDROGENASE TYPE 3"/>
    <property type="match status" value="1"/>
</dbReference>
<dbReference type="PRINTS" id="PR00081">
    <property type="entry name" value="GDHRDH"/>
</dbReference>
<evidence type="ECO:0000256" key="1">
    <source>
        <dbReference type="ARBA" id="ARBA00004240"/>
    </source>
</evidence>
<reference evidence="5" key="1">
    <citation type="submission" date="2020-05" db="EMBL/GenBank/DDBJ databases">
        <title>Phylogenomic resolution of chytrid fungi.</title>
        <authorList>
            <person name="Stajich J.E."/>
            <person name="Amses K."/>
            <person name="Simmons R."/>
            <person name="Seto K."/>
            <person name="Myers J."/>
            <person name="Bonds A."/>
            <person name="Quandt C.A."/>
            <person name="Barry K."/>
            <person name="Liu P."/>
            <person name="Grigoriev I."/>
            <person name="Longcore J.E."/>
            <person name="James T.Y."/>
        </authorList>
    </citation>
    <scope>NUCLEOTIDE SEQUENCE</scope>
    <source>
        <strain evidence="5">JEL0513</strain>
    </source>
</reference>
<dbReference type="GO" id="GO:0016491">
    <property type="term" value="F:oxidoreductase activity"/>
    <property type="evidence" value="ECO:0007669"/>
    <property type="project" value="UniProtKB-KW"/>
</dbReference>
<keyword evidence="4" id="KW-0472">Membrane</keyword>
<protein>
    <submittedName>
        <fullName evidence="5">Uncharacterized protein</fullName>
    </submittedName>
</protein>
<dbReference type="Gene3D" id="3.40.50.720">
    <property type="entry name" value="NAD(P)-binding Rossmann-like Domain"/>
    <property type="match status" value="1"/>
</dbReference>
<dbReference type="AlphaFoldDB" id="A0AAD5T8P3"/>
<dbReference type="InterPro" id="IPR051019">
    <property type="entry name" value="VLCFA-Steroid_DH"/>
</dbReference>
<dbReference type="SUPFAM" id="SSF51735">
    <property type="entry name" value="NAD(P)-binding Rossmann-fold domains"/>
    <property type="match status" value="1"/>
</dbReference>
<accession>A0AAD5T8P3</accession>
<dbReference type="InterPro" id="IPR036291">
    <property type="entry name" value="NAD(P)-bd_dom_sf"/>
</dbReference>
<organism evidence="5 6">
    <name type="scientific">Physocladia obscura</name>
    <dbReference type="NCBI Taxonomy" id="109957"/>
    <lineage>
        <taxon>Eukaryota</taxon>
        <taxon>Fungi</taxon>
        <taxon>Fungi incertae sedis</taxon>
        <taxon>Chytridiomycota</taxon>
        <taxon>Chytridiomycota incertae sedis</taxon>
        <taxon>Chytridiomycetes</taxon>
        <taxon>Chytridiales</taxon>
        <taxon>Chytriomycetaceae</taxon>
        <taxon>Physocladia</taxon>
    </lineage>
</organism>
<sequence length="645" mass="69750">MAVLVTGFAVFGFLTLAVYLVPLIYQTIFFRVQNLKKKYRADWALVTGGSSGIGLALTKTLATQGVNVVVAALDDKFMESAKGSLPKEFPAVRFRFAAVNLGASDPAVYMKPLIESTRDIPVSLIFNNAGYILVGIFNLTPIEALTANLNCNNTAPIHITHHFSNRMINEKLRGCICFTSSPGGFMASPMATLYSTTKAFLTNFATSIAPELVVEGIDVCVVHPSPTNTGFYSGAGLMSALKFFQRTAVSPQQIADALFKCVGRTVVADHGYYSVANRLLLKILDYTVMSDLMLIFVRGQADFVNIKKDQLAKIEAKKKSLMKQIFDLVCLAAKVVAVALKPDYAPERDEEFSEIQEIARGTDSQLVAGTSSALTARSSNYPLTDCQISIMLQITNQFENGPTSSGLLSAMKTVLLIYNSCEETPDSQGISAGFIQFTSCSGSILSVCNDYISAYPSAAKFFCIPFLPALQAATGASYCNENGDSTTINMSKYGLGNFCSQWTNAANTDPNFNAIQRENALNNYLGTIMPLVKEYGVTAPALIAQMYDTNVQLGLAGLSQIASAAKYRAKGSPATGLPQMRWLDAFLFARHTYLLQLGGAYANTLYRVKAFHDGIYSTGNLNFANNRAVLAPDGSWTTTSIPITC</sequence>
<dbReference type="Proteomes" id="UP001211907">
    <property type="component" value="Unassembled WGS sequence"/>
</dbReference>
<dbReference type="PROSITE" id="PS00061">
    <property type="entry name" value="ADH_SHORT"/>
    <property type="match status" value="1"/>
</dbReference>
<dbReference type="InterPro" id="IPR020904">
    <property type="entry name" value="Sc_DH/Rdtase_CS"/>
</dbReference>
<keyword evidence="3" id="KW-0560">Oxidoreductase</keyword>
<dbReference type="Pfam" id="PF00106">
    <property type="entry name" value="adh_short"/>
    <property type="match status" value="1"/>
</dbReference>
<dbReference type="EMBL" id="JADGJH010000115">
    <property type="protein sequence ID" value="KAJ3137227.1"/>
    <property type="molecule type" value="Genomic_DNA"/>
</dbReference>
<dbReference type="Gene3D" id="1.20.141.10">
    <property type="entry name" value="Chitosanase, subunit A, domain 1"/>
    <property type="match status" value="1"/>
</dbReference>
<dbReference type="GO" id="GO:0005975">
    <property type="term" value="P:carbohydrate metabolic process"/>
    <property type="evidence" value="ECO:0007669"/>
    <property type="project" value="InterPro"/>
</dbReference>
<feature type="transmembrane region" description="Helical" evidence="4">
    <location>
        <begin position="6"/>
        <end position="30"/>
    </location>
</feature>
<gene>
    <name evidence="5" type="ORF">HK100_000735</name>
</gene>
<keyword evidence="4" id="KW-1133">Transmembrane helix</keyword>
<evidence type="ECO:0000313" key="5">
    <source>
        <dbReference type="EMBL" id="KAJ3137227.1"/>
    </source>
</evidence>
<name>A0AAD5T8P3_9FUNG</name>
<proteinExistence type="predicted"/>
<evidence type="ECO:0000256" key="3">
    <source>
        <dbReference type="ARBA" id="ARBA00023002"/>
    </source>
</evidence>
<dbReference type="GO" id="GO:0005783">
    <property type="term" value="C:endoplasmic reticulum"/>
    <property type="evidence" value="ECO:0007669"/>
    <property type="project" value="UniProtKB-SubCell"/>
</dbReference>
<comment type="subcellular location">
    <subcellularLocation>
        <location evidence="1">Endoplasmic reticulum</location>
    </subcellularLocation>
</comment>
<dbReference type="InterPro" id="IPR000400">
    <property type="entry name" value="Glyco_hydro_46"/>
</dbReference>
<evidence type="ECO:0000313" key="6">
    <source>
        <dbReference type="Proteomes" id="UP001211907"/>
    </source>
</evidence>
<dbReference type="PANTHER" id="PTHR43899">
    <property type="entry name" value="RH59310P"/>
    <property type="match status" value="1"/>
</dbReference>
<dbReference type="SUPFAM" id="SSF53955">
    <property type="entry name" value="Lysozyme-like"/>
    <property type="match status" value="1"/>
</dbReference>
<evidence type="ECO:0000256" key="2">
    <source>
        <dbReference type="ARBA" id="ARBA00022857"/>
    </source>
</evidence>
<keyword evidence="4" id="KW-0812">Transmembrane</keyword>
<comment type="caution">
    <text evidence="5">The sequence shown here is derived from an EMBL/GenBank/DDBJ whole genome shotgun (WGS) entry which is preliminary data.</text>
</comment>
<dbReference type="InterPro" id="IPR023346">
    <property type="entry name" value="Lysozyme-like_dom_sf"/>
</dbReference>
<dbReference type="GO" id="GO:0016977">
    <property type="term" value="F:chitosanase activity"/>
    <property type="evidence" value="ECO:0007669"/>
    <property type="project" value="InterPro"/>
</dbReference>
<dbReference type="GO" id="GO:0005576">
    <property type="term" value="C:extracellular region"/>
    <property type="evidence" value="ECO:0007669"/>
    <property type="project" value="InterPro"/>
</dbReference>
<keyword evidence="2" id="KW-0521">NADP</keyword>
<keyword evidence="6" id="KW-1185">Reference proteome</keyword>
<dbReference type="Gene3D" id="3.30.386.10">
    <property type="entry name" value="Chitosanase, subunit A, domain 2"/>
    <property type="match status" value="1"/>
</dbReference>
<dbReference type="Pfam" id="PF01374">
    <property type="entry name" value="Glyco_hydro_46"/>
    <property type="match status" value="1"/>
</dbReference>
<dbReference type="InterPro" id="IPR002347">
    <property type="entry name" value="SDR_fam"/>
</dbReference>